<evidence type="ECO:0000256" key="1">
    <source>
        <dbReference type="ARBA" id="ARBA00010118"/>
    </source>
</evidence>
<feature type="domain" description="Glycosyl transferase CAP10" evidence="4">
    <location>
        <begin position="118"/>
        <end position="362"/>
    </location>
</feature>
<name>K8FDT1_9CHLO</name>
<dbReference type="KEGG" id="bpg:Bathy19g00380"/>
<keyword evidence="2" id="KW-0808">Transferase</keyword>
<gene>
    <name evidence="5" type="ordered locus">Bathy19g00380</name>
</gene>
<sequence>MALLFVFVLLRLQPSQALSVCSECDAHTSKVLNTSVEFNKIFQKAFPTDYKFSLSEMRPGICEATIAFIAGKFYLHNRSRTGFNSNRDEKNTLYLRHKEFFESLRDQIRQTERYIGSSVPNFLFNLETQDNPSCKYPPEEKRTSLFRVKGVVHHSFCSPQLCDGIFLLPMSYNQNIRASLTTRNLDSKAAEIPWSTRRKKLFWRGSNKGKMSEYQFFNWKFSEMPRQRAIRLLRKRKDSDVKFGFVPWSEFAQHRYILSLAGNTYSSLFKHALRSGSCILRQEERMFEWFEPFLAEWKHYIPVRWDLSDLLDKLDWAKTNDKEAKRISENARKLGIHLLSTKMLSCYTYCGINYFSNLTDHTLDMDFIQNEFHLVRKVCSSKRSKRNDCFDLV</sequence>
<accession>K8FDT1</accession>
<dbReference type="InterPro" id="IPR051091">
    <property type="entry name" value="O-Glucosyltr/Glycosyltrsf_90"/>
</dbReference>
<comment type="similarity">
    <text evidence="1">Belongs to the glycosyltransferase 90 family.</text>
</comment>
<evidence type="ECO:0000313" key="6">
    <source>
        <dbReference type="Proteomes" id="UP000198341"/>
    </source>
</evidence>
<evidence type="ECO:0000259" key="4">
    <source>
        <dbReference type="SMART" id="SM00672"/>
    </source>
</evidence>
<dbReference type="AlphaFoldDB" id="K8FDT1"/>
<dbReference type="GO" id="GO:0016740">
    <property type="term" value="F:transferase activity"/>
    <property type="evidence" value="ECO:0007669"/>
    <property type="project" value="UniProtKB-KW"/>
</dbReference>
<protein>
    <submittedName>
        <fullName evidence="5">Unnamed protein product</fullName>
    </submittedName>
</protein>
<dbReference type="InterPro" id="IPR006598">
    <property type="entry name" value="CAP10"/>
</dbReference>
<dbReference type="SMART" id="SM00672">
    <property type="entry name" value="CAP10"/>
    <property type="match status" value="1"/>
</dbReference>
<keyword evidence="6" id="KW-1185">Reference proteome</keyword>
<evidence type="ECO:0000313" key="5">
    <source>
        <dbReference type="EMBL" id="CCO20753.1"/>
    </source>
</evidence>
<dbReference type="OrthoDB" id="202415at2759"/>
<reference evidence="5 6" key="1">
    <citation type="submission" date="2011-10" db="EMBL/GenBank/DDBJ databases">
        <authorList>
            <person name="Genoscope - CEA"/>
        </authorList>
    </citation>
    <scope>NUCLEOTIDE SEQUENCE [LARGE SCALE GENOMIC DNA]</scope>
    <source>
        <strain evidence="5 6">RCC 1105</strain>
    </source>
</reference>
<organism evidence="5 6">
    <name type="scientific">Bathycoccus prasinos</name>
    <dbReference type="NCBI Taxonomy" id="41875"/>
    <lineage>
        <taxon>Eukaryota</taxon>
        <taxon>Viridiplantae</taxon>
        <taxon>Chlorophyta</taxon>
        <taxon>Mamiellophyceae</taxon>
        <taxon>Mamiellales</taxon>
        <taxon>Bathycoccaceae</taxon>
        <taxon>Bathycoccus</taxon>
    </lineage>
</organism>
<dbReference type="GeneID" id="19010729"/>
<dbReference type="EMBL" id="FO082260">
    <property type="protein sequence ID" value="CCO20753.1"/>
    <property type="molecule type" value="Genomic_DNA"/>
</dbReference>
<dbReference type="eggNOG" id="KOG2458">
    <property type="taxonomic scope" value="Eukaryota"/>
</dbReference>
<keyword evidence="3" id="KW-0732">Signal</keyword>
<feature type="chain" id="PRO_5003917832" evidence="3">
    <location>
        <begin position="18"/>
        <end position="393"/>
    </location>
</feature>
<dbReference type="Pfam" id="PF05686">
    <property type="entry name" value="Glyco_transf_90"/>
    <property type="match status" value="1"/>
</dbReference>
<dbReference type="PANTHER" id="PTHR12203:SF35">
    <property type="entry name" value="PROTEIN O-GLUCOSYLTRANSFERASE 1"/>
    <property type="match status" value="1"/>
</dbReference>
<dbReference type="Proteomes" id="UP000198341">
    <property type="component" value="Chromosome 19"/>
</dbReference>
<dbReference type="RefSeq" id="XP_007508034.1">
    <property type="nucleotide sequence ID" value="XM_007507972.1"/>
</dbReference>
<proteinExistence type="inferred from homology"/>
<feature type="signal peptide" evidence="3">
    <location>
        <begin position="1"/>
        <end position="17"/>
    </location>
</feature>
<evidence type="ECO:0000256" key="2">
    <source>
        <dbReference type="ARBA" id="ARBA00022679"/>
    </source>
</evidence>
<evidence type="ECO:0000256" key="3">
    <source>
        <dbReference type="SAM" id="SignalP"/>
    </source>
</evidence>
<dbReference type="PANTHER" id="PTHR12203">
    <property type="entry name" value="KDEL LYS-ASP-GLU-LEU CONTAINING - RELATED"/>
    <property type="match status" value="1"/>
</dbReference>